<dbReference type="PANTHER" id="PTHR31361:SF1">
    <property type="entry name" value="BETA-GLUCAN SYNTHESIS-ASSOCIATED PROTEIN KRE6-RELATED"/>
    <property type="match status" value="1"/>
</dbReference>
<dbReference type="GO" id="GO:0006078">
    <property type="term" value="P:(1-&gt;6)-beta-D-glucan biosynthetic process"/>
    <property type="evidence" value="ECO:0007669"/>
    <property type="project" value="TreeGrafter"/>
</dbReference>
<comment type="subcellular location">
    <subcellularLocation>
        <location evidence="1">Membrane</location>
        <topology evidence="1">Single-pass type II membrane protein</topology>
    </subcellularLocation>
</comment>
<name>A0A6A6VHG0_9PLEO</name>
<evidence type="ECO:0000256" key="2">
    <source>
        <dbReference type="ARBA" id="ARBA00010962"/>
    </source>
</evidence>
<dbReference type="Pfam" id="PF03935">
    <property type="entry name" value="SKN1_KRE6_Sbg1"/>
    <property type="match status" value="1"/>
</dbReference>
<dbReference type="GO" id="GO:0005886">
    <property type="term" value="C:plasma membrane"/>
    <property type="evidence" value="ECO:0007669"/>
    <property type="project" value="TreeGrafter"/>
</dbReference>
<comment type="similarity">
    <text evidence="2">Belongs to the SKN1/KRE6 family.</text>
</comment>
<evidence type="ECO:0000259" key="11">
    <source>
        <dbReference type="PROSITE" id="PS51762"/>
    </source>
</evidence>
<keyword evidence="8" id="KW-0961">Cell wall biogenesis/degradation</keyword>
<evidence type="ECO:0000256" key="7">
    <source>
        <dbReference type="ARBA" id="ARBA00023180"/>
    </source>
</evidence>
<evidence type="ECO:0000256" key="6">
    <source>
        <dbReference type="ARBA" id="ARBA00023136"/>
    </source>
</evidence>
<gene>
    <name evidence="12" type="ORF">M011DRAFT_330214</name>
</gene>
<dbReference type="Proteomes" id="UP000799440">
    <property type="component" value="Unassembled WGS sequence"/>
</dbReference>
<evidence type="ECO:0000256" key="10">
    <source>
        <dbReference type="SAM" id="Phobius"/>
    </source>
</evidence>
<keyword evidence="7" id="KW-0325">Glycoprotein</keyword>
<evidence type="ECO:0000256" key="4">
    <source>
        <dbReference type="ARBA" id="ARBA00022968"/>
    </source>
</evidence>
<feature type="region of interest" description="Disordered" evidence="9">
    <location>
        <begin position="1"/>
        <end position="149"/>
    </location>
</feature>
<keyword evidence="3 10" id="KW-0812">Transmembrane</keyword>
<dbReference type="SUPFAM" id="SSF49899">
    <property type="entry name" value="Concanavalin A-like lectins/glucanases"/>
    <property type="match status" value="1"/>
</dbReference>
<dbReference type="InterPro" id="IPR005629">
    <property type="entry name" value="Skn1/Kre6/Sbg1"/>
</dbReference>
<evidence type="ECO:0000256" key="1">
    <source>
        <dbReference type="ARBA" id="ARBA00004606"/>
    </source>
</evidence>
<feature type="transmembrane region" description="Helical" evidence="10">
    <location>
        <begin position="194"/>
        <end position="214"/>
    </location>
</feature>
<accession>A0A6A6VHG0</accession>
<protein>
    <submittedName>
        <fullName evidence="12">Glycoside hydrolase family 16 protein</fullName>
    </submittedName>
</protein>
<feature type="compositionally biased region" description="Polar residues" evidence="9">
    <location>
        <begin position="34"/>
        <end position="58"/>
    </location>
</feature>
<dbReference type="CDD" id="cd02180">
    <property type="entry name" value="GH16_fungal_KRE6_glucanase"/>
    <property type="match status" value="1"/>
</dbReference>
<keyword evidence="4" id="KW-0735">Signal-anchor</keyword>
<evidence type="ECO:0000313" key="12">
    <source>
        <dbReference type="EMBL" id="KAF2749239.1"/>
    </source>
</evidence>
<dbReference type="GO" id="GO:0005789">
    <property type="term" value="C:endoplasmic reticulum membrane"/>
    <property type="evidence" value="ECO:0007669"/>
    <property type="project" value="TreeGrafter"/>
</dbReference>
<dbReference type="AlphaFoldDB" id="A0A6A6VHG0"/>
<keyword evidence="12" id="KW-0378">Hydrolase</keyword>
<keyword evidence="5 10" id="KW-1133">Transmembrane helix</keyword>
<dbReference type="GO" id="GO:0031505">
    <property type="term" value="P:fungal-type cell wall organization"/>
    <property type="evidence" value="ECO:0007669"/>
    <property type="project" value="TreeGrafter"/>
</dbReference>
<dbReference type="PANTHER" id="PTHR31361">
    <property type="entry name" value="BETA-GLUCAN SYNTHESIS-ASSOCIATED PROTEIN KRE6-RELATED"/>
    <property type="match status" value="1"/>
</dbReference>
<feature type="domain" description="GH16" evidence="11">
    <location>
        <begin position="249"/>
        <end position="615"/>
    </location>
</feature>
<dbReference type="InterPro" id="IPR013320">
    <property type="entry name" value="ConA-like_dom_sf"/>
</dbReference>
<sequence length="663" mass="74003">MSPPQSPQSPRGEGPPHIRLNSGTQDAFSAPQRPGTSRTNTARSLTQLKTGPSTSMRSPSPGPSLYSNSVVGASAELLLPPKKTRTRPFMDDSPTPMRSPSGMSSRRTSWSSESTNRDSRYGPFASPFDDSRAPSRNGSDEDLNTQTVSEKYNILPSAGLLLFPEDVEKDDWLHNPDPNEKEDRDCDVFTRRGFINVGGLVFLSLGLLALFIGYPVATFVDKLTADEITPCTHNPLCIPGKENEPHLKNIRKGLIDPDTPESAMTRTAQDGTKQVLVFSDEFNRDGRTFYDGDDAYFAGVDIWYGATQDLEWYDPDALETKDGVLNIRFDAFKNHGLNYRSGMLQSWNKLCYKGGHVEGSMSLPGRGDIIGFWPGFWTMGNLGRAGYLGTTDGMWPYSYHHECDVGITPNQSSPDGLSFLPGMRLPACTCKNQDHPSPGKSRSAPEIDALEGSVRFLEPGMQRGVGQVSQSFQAAPFDIWYQPDYDFVEIYDTSITEMNTYRGGVYQQAVSGLTNLHNDWYGGKKYQTYAFNYRTGMDGYITWYVGEEPVWKMDARAMGPNGNIGTRIIPEEPMYVITNFGMSNSFAFLDLKGLAEQLPATMRVDYIRIYQDEGKEMVTCDPPDFPTTDYIKKHPKPYNNPNLTHWDQAGYDWPKNSFMHGCD</sequence>
<dbReference type="EMBL" id="MU006567">
    <property type="protein sequence ID" value="KAF2749239.1"/>
    <property type="molecule type" value="Genomic_DNA"/>
</dbReference>
<dbReference type="OrthoDB" id="412647at2759"/>
<evidence type="ECO:0000256" key="8">
    <source>
        <dbReference type="ARBA" id="ARBA00023316"/>
    </source>
</evidence>
<dbReference type="Gene3D" id="2.60.120.200">
    <property type="match status" value="1"/>
</dbReference>
<dbReference type="PROSITE" id="PS51762">
    <property type="entry name" value="GH16_2"/>
    <property type="match status" value="1"/>
</dbReference>
<evidence type="ECO:0000313" key="13">
    <source>
        <dbReference type="Proteomes" id="UP000799440"/>
    </source>
</evidence>
<keyword evidence="13" id="KW-1185">Reference proteome</keyword>
<evidence type="ECO:0000256" key="3">
    <source>
        <dbReference type="ARBA" id="ARBA00022692"/>
    </source>
</evidence>
<evidence type="ECO:0000256" key="5">
    <source>
        <dbReference type="ARBA" id="ARBA00022989"/>
    </source>
</evidence>
<organism evidence="12 13">
    <name type="scientific">Sporormia fimetaria CBS 119925</name>
    <dbReference type="NCBI Taxonomy" id="1340428"/>
    <lineage>
        <taxon>Eukaryota</taxon>
        <taxon>Fungi</taxon>
        <taxon>Dikarya</taxon>
        <taxon>Ascomycota</taxon>
        <taxon>Pezizomycotina</taxon>
        <taxon>Dothideomycetes</taxon>
        <taxon>Pleosporomycetidae</taxon>
        <taxon>Pleosporales</taxon>
        <taxon>Sporormiaceae</taxon>
        <taxon>Sporormia</taxon>
    </lineage>
</organism>
<dbReference type="InterPro" id="IPR000757">
    <property type="entry name" value="Beta-glucanase-like"/>
</dbReference>
<evidence type="ECO:0000256" key="9">
    <source>
        <dbReference type="SAM" id="MobiDB-lite"/>
    </source>
</evidence>
<proteinExistence type="inferred from homology"/>
<reference evidence="12" key="1">
    <citation type="journal article" date="2020" name="Stud. Mycol.">
        <title>101 Dothideomycetes genomes: a test case for predicting lifestyles and emergence of pathogens.</title>
        <authorList>
            <person name="Haridas S."/>
            <person name="Albert R."/>
            <person name="Binder M."/>
            <person name="Bloem J."/>
            <person name="Labutti K."/>
            <person name="Salamov A."/>
            <person name="Andreopoulos B."/>
            <person name="Baker S."/>
            <person name="Barry K."/>
            <person name="Bills G."/>
            <person name="Bluhm B."/>
            <person name="Cannon C."/>
            <person name="Castanera R."/>
            <person name="Culley D."/>
            <person name="Daum C."/>
            <person name="Ezra D."/>
            <person name="Gonzalez J."/>
            <person name="Henrissat B."/>
            <person name="Kuo A."/>
            <person name="Liang C."/>
            <person name="Lipzen A."/>
            <person name="Lutzoni F."/>
            <person name="Magnuson J."/>
            <person name="Mondo S."/>
            <person name="Nolan M."/>
            <person name="Ohm R."/>
            <person name="Pangilinan J."/>
            <person name="Park H.-J."/>
            <person name="Ramirez L."/>
            <person name="Alfaro M."/>
            <person name="Sun H."/>
            <person name="Tritt A."/>
            <person name="Yoshinaga Y."/>
            <person name="Zwiers L.-H."/>
            <person name="Turgeon B."/>
            <person name="Goodwin S."/>
            <person name="Spatafora J."/>
            <person name="Crous P."/>
            <person name="Grigoriev I."/>
        </authorList>
    </citation>
    <scope>NUCLEOTIDE SEQUENCE</scope>
    <source>
        <strain evidence="12">CBS 119925</strain>
    </source>
</reference>
<feature type="compositionally biased region" description="Low complexity" evidence="9">
    <location>
        <begin position="93"/>
        <end position="114"/>
    </location>
</feature>
<keyword evidence="6 10" id="KW-0472">Membrane</keyword>
<dbReference type="GO" id="GO:0015926">
    <property type="term" value="F:glucosidase activity"/>
    <property type="evidence" value="ECO:0007669"/>
    <property type="project" value="TreeGrafter"/>
</dbReference>